<evidence type="ECO:0000313" key="2">
    <source>
        <dbReference type="Proteomes" id="UP000823941"/>
    </source>
</evidence>
<accession>A0ABQ7QSE9</accession>
<evidence type="ECO:0000313" key="1">
    <source>
        <dbReference type="EMBL" id="KAG7307973.1"/>
    </source>
</evidence>
<proteinExistence type="predicted"/>
<dbReference type="Proteomes" id="UP000823941">
    <property type="component" value="Chromosome 9"/>
</dbReference>
<dbReference type="EMBL" id="JAHIBW010000009">
    <property type="protein sequence ID" value="KAG7307973.1"/>
    <property type="molecule type" value="Genomic_DNA"/>
</dbReference>
<reference evidence="1 2" key="1">
    <citation type="submission" date="2021-06" db="EMBL/GenBank/DDBJ databases">
        <title>A haploid diamondback moth (Plutella xylostella L.) genome assembly resolves 31 chromosomes and identifies a diamide resistance mutation.</title>
        <authorList>
            <person name="Ward C.M."/>
            <person name="Perry K.D."/>
            <person name="Baker G."/>
            <person name="Powis K."/>
            <person name="Heckel D.G."/>
            <person name="Baxter S.W."/>
        </authorList>
    </citation>
    <scope>NUCLEOTIDE SEQUENCE [LARGE SCALE GENOMIC DNA]</scope>
    <source>
        <strain evidence="1 2">LV</strain>
        <tissue evidence="1">Single pupa</tissue>
    </source>
</reference>
<comment type="caution">
    <text evidence="1">The sequence shown here is derived from an EMBL/GenBank/DDBJ whole genome shotgun (WGS) entry which is preliminary data.</text>
</comment>
<protein>
    <submittedName>
        <fullName evidence="1">Uncharacterized protein</fullName>
    </submittedName>
</protein>
<gene>
    <name evidence="1" type="ORF">JYU34_006600</name>
</gene>
<keyword evidence="2" id="KW-1185">Reference proteome</keyword>
<name>A0ABQ7QSE9_PLUXY</name>
<sequence length="69" mass="7700">MLKRKTKSGVVRRVCRLVRGCAEVSQRFRECETGGLIVRKLLLARSRVKCQFIGAGAGAPPAPTWRAFR</sequence>
<organism evidence="1 2">
    <name type="scientific">Plutella xylostella</name>
    <name type="common">Diamondback moth</name>
    <name type="synonym">Plutella maculipennis</name>
    <dbReference type="NCBI Taxonomy" id="51655"/>
    <lineage>
        <taxon>Eukaryota</taxon>
        <taxon>Metazoa</taxon>
        <taxon>Ecdysozoa</taxon>
        <taxon>Arthropoda</taxon>
        <taxon>Hexapoda</taxon>
        <taxon>Insecta</taxon>
        <taxon>Pterygota</taxon>
        <taxon>Neoptera</taxon>
        <taxon>Endopterygota</taxon>
        <taxon>Lepidoptera</taxon>
        <taxon>Glossata</taxon>
        <taxon>Ditrysia</taxon>
        <taxon>Yponomeutoidea</taxon>
        <taxon>Plutellidae</taxon>
        <taxon>Plutella</taxon>
    </lineage>
</organism>